<dbReference type="GO" id="GO:0022857">
    <property type="term" value="F:transmembrane transporter activity"/>
    <property type="evidence" value="ECO:0007669"/>
    <property type="project" value="InterPro"/>
</dbReference>
<feature type="transmembrane region" description="Helical" evidence="7">
    <location>
        <begin position="329"/>
        <end position="350"/>
    </location>
</feature>
<evidence type="ECO:0000259" key="8">
    <source>
        <dbReference type="PROSITE" id="PS50850"/>
    </source>
</evidence>
<feature type="transmembrane region" description="Helical" evidence="7">
    <location>
        <begin position="21"/>
        <end position="45"/>
    </location>
</feature>
<evidence type="ECO:0000256" key="4">
    <source>
        <dbReference type="ARBA" id="ARBA00022692"/>
    </source>
</evidence>
<comment type="subcellular location">
    <subcellularLocation>
        <location evidence="1">Cell membrane</location>
        <topology evidence="1">Multi-pass membrane protein</topology>
    </subcellularLocation>
</comment>
<keyword evidence="5 7" id="KW-1133">Transmembrane helix</keyword>
<keyword evidence="3" id="KW-1003">Cell membrane</keyword>
<dbReference type="EMBL" id="JAZBJZ010000002">
    <property type="protein sequence ID" value="MEE3715292.1"/>
    <property type="molecule type" value="Genomic_DNA"/>
</dbReference>
<evidence type="ECO:0000256" key="1">
    <source>
        <dbReference type="ARBA" id="ARBA00004651"/>
    </source>
</evidence>
<dbReference type="SUPFAM" id="SSF103473">
    <property type="entry name" value="MFS general substrate transporter"/>
    <property type="match status" value="1"/>
</dbReference>
<evidence type="ECO:0000256" key="3">
    <source>
        <dbReference type="ARBA" id="ARBA00022475"/>
    </source>
</evidence>
<feature type="domain" description="Major facilitator superfamily (MFS) profile" evidence="8">
    <location>
        <begin position="20"/>
        <end position="422"/>
    </location>
</feature>
<organism evidence="9 10">
    <name type="scientific">Tumidithrix elongata BACA0141</name>
    <dbReference type="NCBI Taxonomy" id="2716417"/>
    <lineage>
        <taxon>Bacteria</taxon>
        <taxon>Bacillati</taxon>
        <taxon>Cyanobacteriota</taxon>
        <taxon>Cyanophyceae</taxon>
        <taxon>Pseudanabaenales</taxon>
        <taxon>Pseudanabaenaceae</taxon>
        <taxon>Tumidithrix</taxon>
        <taxon>Tumidithrix elongata</taxon>
    </lineage>
</organism>
<dbReference type="PROSITE" id="PS50850">
    <property type="entry name" value="MFS"/>
    <property type="match status" value="1"/>
</dbReference>
<dbReference type="CDD" id="cd06173">
    <property type="entry name" value="MFS_MefA_like"/>
    <property type="match status" value="1"/>
</dbReference>
<evidence type="ECO:0000256" key="6">
    <source>
        <dbReference type="ARBA" id="ARBA00023136"/>
    </source>
</evidence>
<dbReference type="Gene3D" id="1.20.1250.20">
    <property type="entry name" value="MFS general substrate transporter like domains"/>
    <property type="match status" value="2"/>
</dbReference>
<keyword evidence="10" id="KW-1185">Reference proteome</keyword>
<accession>A0AAW9PSI0</accession>
<feature type="transmembrane region" description="Helical" evidence="7">
    <location>
        <begin position="304"/>
        <end position="323"/>
    </location>
</feature>
<dbReference type="InterPro" id="IPR036259">
    <property type="entry name" value="MFS_trans_sf"/>
</dbReference>
<dbReference type="GO" id="GO:0005886">
    <property type="term" value="C:plasma membrane"/>
    <property type="evidence" value="ECO:0007669"/>
    <property type="project" value="UniProtKB-SubCell"/>
</dbReference>
<name>A0AAW9PSI0_9CYAN</name>
<dbReference type="PANTHER" id="PTHR43266:SF2">
    <property type="entry name" value="MAJOR FACILITATOR SUPERFAMILY (MFS) PROFILE DOMAIN-CONTAINING PROTEIN"/>
    <property type="match status" value="1"/>
</dbReference>
<feature type="transmembrane region" description="Helical" evidence="7">
    <location>
        <begin position="362"/>
        <end position="384"/>
    </location>
</feature>
<protein>
    <submittedName>
        <fullName evidence="9">MFS transporter</fullName>
    </submittedName>
</protein>
<keyword evidence="4 7" id="KW-0812">Transmembrane</keyword>
<reference evidence="9" key="1">
    <citation type="submission" date="2024-01" db="EMBL/GenBank/DDBJ databases">
        <title>Bank of Algae and Cyanobacteria of the Azores (BACA) strain genomes.</title>
        <authorList>
            <person name="Luz R."/>
            <person name="Cordeiro R."/>
            <person name="Fonseca A."/>
            <person name="Goncalves V."/>
        </authorList>
    </citation>
    <scope>NUCLEOTIDE SEQUENCE</scope>
    <source>
        <strain evidence="9">BACA0141</strain>
    </source>
</reference>
<feature type="transmembrane region" description="Helical" evidence="7">
    <location>
        <begin position="190"/>
        <end position="207"/>
    </location>
</feature>
<feature type="transmembrane region" description="Helical" evidence="7">
    <location>
        <begin position="65"/>
        <end position="85"/>
    </location>
</feature>
<feature type="transmembrane region" description="Helical" evidence="7">
    <location>
        <begin position="238"/>
        <end position="259"/>
    </location>
</feature>
<evidence type="ECO:0000256" key="2">
    <source>
        <dbReference type="ARBA" id="ARBA00022448"/>
    </source>
</evidence>
<keyword evidence="2" id="KW-0813">Transport</keyword>
<feature type="transmembrane region" description="Helical" evidence="7">
    <location>
        <begin position="146"/>
        <end position="170"/>
    </location>
</feature>
<sequence>MSSSDSNSASGYLKLLRNYQFLALWMAQILAQLVDKILLVLLIAIATSTDYKDYPVPVNTRESLIMIATTLPAIFFGSIAGIFVDMHPKRQVMILCNVLRGVLVLLIPFIPKALPLLLAATFLISALTQVFAPAEQSAIPSIVPESGLMSANALFTMTMMTSMIVGYAIGSPLLSGLVEWLPQFKDFSRELLLGGMYLLSGVVLLLIPNREIVHPRAEGYSFWGDLIDGFKYVRHNKLIAGAMIQLCVLYGILSALMKLSMNLTELVTNSRADFGYLIAAAGIGLAIGALLLGQFGDRFAHRPLPLVGFVGMAFALVMFAFVSNLWLSLVISGFLGFHGALIAVPMQTAIQKYTPENMRGKVFGLLNNVENIAASLPLVLAAVALDLSTSFFGQKLGFQIVMIACSLIVAFLGTWAWTHTHKALGSTSSK</sequence>
<dbReference type="InterPro" id="IPR022324">
    <property type="entry name" value="Bacilysin_exporter_BacE_put"/>
</dbReference>
<evidence type="ECO:0000256" key="5">
    <source>
        <dbReference type="ARBA" id="ARBA00022989"/>
    </source>
</evidence>
<comment type="caution">
    <text evidence="9">The sequence shown here is derived from an EMBL/GenBank/DDBJ whole genome shotgun (WGS) entry which is preliminary data.</text>
</comment>
<dbReference type="PANTHER" id="PTHR43266">
    <property type="entry name" value="MACROLIDE-EFFLUX PROTEIN"/>
    <property type="match status" value="1"/>
</dbReference>
<dbReference type="PRINTS" id="PR01988">
    <property type="entry name" value="EXPORTERBACE"/>
</dbReference>
<dbReference type="Proteomes" id="UP001333818">
    <property type="component" value="Unassembled WGS sequence"/>
</dbReference>
<keyword evidence="6 7" id="KW-0472">Membrane</keyword>
<proteinExistence type="predicted"/>
<dbReference type="InterPro" id="IPR020846">
    <property type="entry name" value="MFS_dom"/>
</dbReference>
<dbReference type="Pfam" id="PF07690">
    <property type="entry name" value="MFS_1"/>
    <property type="match status" value="1"/>
</dbReference>
<dbReference type="RefSeq" id="WP_330481710.1">
    <property type="nucleotide sequence ID" value="NZ_JAZBJZ010000002.1"/>
</dbReference>
<dbReference type="InterPro" id="IPR011701">
    <property type="entry name" value="MFS"/>
</dbReference>
<feature type="transmembrane region" description="Helical" evidence="7">
    <location>
        <begin position="396"/>
        <end position="417"/>
    </location>
</feature>
<evidence type="ECO:0000313" key="10">
    <source>
        <dbReference type="Proteomes" id="UP001333818"/>
    </source>
</evidence>
<evidence type="ECO:0000313" key="9">
    <source>
        <dbReference type="EMBL" id="MEE3715292.1"/>
    </source>
</evidence>
<gene>
    <name evidence="9" type="ORF">V2H45_00875</name>
</gene>
<evidence type="ECO:0000256" key="7">
    <source>
        <dbReference type="SAM" id="Phobius"/>
    </source>
</evidence>
<dbReference type="AlphaFoldDB" id="A0AAW9PSI0"/>
<feature type="transmembrane region" description="Helical" evidence="7">
    <location>
        <begin position="274"/>
        <end position="292"/>
    </location>
</feature>